<evidence type="ECO:0000313" key="2">
    <source>
        <dbReference type="Proteomes" id="UP000235777"/>
    </source>
</evidence>
<gene>
    <name evidence="1" type="ORF">C0Z20_30490</name>
</gene>
<evidence type="ECO:0000313" key="1">
    <source>
        <dbReference type="EMBL" id="PMS29886.1"/>
    </source>
</evidence>
<comment type="caution">
    <text evidence="1">The sequence shown here is derived from an EMBL/GenBank/DDBJ whole genome shotgun (WGS) entry which is preliminary data.</text>
</comment>
<keyword evidence="2" id="KW-1185">Reference proteome</keyword>
<accession>A0A2N7WK99</accession>
<dbReference type="OrthoDB" id="9132946at2"/>
<proteinExistence type="predicted"/>
<organism evidence="1 2">
    <name type="scientific">Trinickia symbiotica</name>
    <dbReference type="NCBI Taxonomy" id="863227"/>
    <lineage>
        <taxon>Bacteria</taxon>
        <taxon>Pseudomonadati</taxon>
        <taxon>Pseudomonadota</taxon>
        <taxon>Betaproteobacteria</taxon>
        <taxon>Burkholderiales</taxon>
        <taxon>Burkholderiaceae</taxon>
        <taxon>Trinickia</taxon>
    </lineage>
</organism>
<dbReference type="STRING" id="863227.GCA_000373005_04611"/>
<dbReference type="AlphaFoldDB" id="A0A2N7WK99"/>
<reference evidence="1 2" key="1">
    <citation type="submission" date="2018-01" db="EMBL/GenBank/DDBJ databases">
        <title>Whole genome analyses suggest that Burkholderia sensu lato contains two further novel genera in the rhizoxinica-symbiotica group Mycetohabitans gen. nov., and Trinickia gen. nov.: implications for the evolution of diazotrophy and nodulation in the Burkholderiaceae.</title>
        <authorList>
            <person name="Estrada-de los Santos P."/>
            <person name="Palmer M."/>
            <person name="Chavez-Ramirez B."/>
            <person name="Beukes C."/>
            <person name="Steenkamp E.T."/>
            <person name="Hirsch A.M."/>
            <person name="Manyaka P."/>
            <person name="Maluk M."/>
            <person name="Lafos M."/>
            <person name="Crook M."/>
            <person name="Gross E."/>
            <person name="Simon M.F."/>
            <person name="Bueno dos Reis Junior F."/>
            <person name="Poole P.S."/>
            <person name="Venter S.N."/>
            <person name="James E.K."/>
        </authorList>
    </citation>
    <scope>NUCLEOTIDE SEQUENCE [LARGE SCALE GENOMIC DNA]</scope>
    <source>
        <strain evidence="1 2">JPY 581</strain>
    </source>
</reference>
<dbReference type="RefSeq" id="WP_018443221.1">
    <property type="nucleotide sequence ID" value="NZ_KB890199.1"/>
</dbReference>
<dbReference type="EMBL" id="PNYC01000036">
    <property type="protein sequence ID" value="PMS29886.1"/>
    <property type="molecule type" value="Genomic_DNA"/>
</dbReference>
<sequence length="86" mass="9543">MLKIDGLDKLTRQLEEASRAFKSLDGEIAQVSIVPGDEASVQTAIREMEAAIDRKAAPYRGNPLVDSVVKQLKETYRDDLIQRGRG</sequence>
<name>A0A2N7WK99_9BURK</name>
<dbReference type="Proteomes" id="UP000235777">
    <property type="component" value="Unassembled WGS sequence"/>
</dbReference>
<protein>
    <submittedName>
        <fullName evidence="1">Uncharacterized protein</fullName>
    </submittedName>
</protein>